<proteinExistence type="predicted"/>
<dbReference type="EMBL" id="BQNB010017206">
    <property type="protein sequence ID" value="GJT60509.1"/>
    <property type="molecule type" value="Genomic_DNA"/>
</dbReference>
<comment type="caution">
    <text evidence="1">The sequence shown here is derived from an EMBL/GenBank/DDBJ whole genome shotgun (WGS) entry which is preliminary data.</text>
</comment>
<accession>A0ABQ5FBE6</accession>
<protein>
    <submittedName>
        <fullName evidence="1">Uncharacterized protein</fullName>
    </submittedName>
</protein>
<reference evidence="1" key="2">
    <citation type="submission" date="2022-01" db="EMBL/GenBank/DDBJ databases">
        <authorList>
            <person name="Yamashiro T."/>
            <person name="Shiraishi A."/>
            <person name="Satake H."/>
            <person name="Nakayama K."/>
        </authorList>
    </citation>
    <scope>NUCLEOTIDE SEQUENCE</scope>
</reference>
<evidence type="ECO:0000313" key="2">
    <source>
        <dbReference type="Proteomes" id="UP001151760"/>
    </source>
</evidence>
<reference evidence="1" key="1">
    <citation type="journal article" date="2022" name="Int. J. Mol. Sci.">
        <title>Draft Genome of Tanacetum Coccineum: Genomic Comparison of Closely Related Tanacetum-Family Plants.</title>
        <authorList>
            <person name="Yamashiro T."/>
            <person name="Shiraishi A."/>
            <person name="Nakayama K."/>
            <person name="Satake H."/>
        </authorList>
    </citation>
    <scope>NUCLEOTIDE SEQUENCE</scope>
</reference>
<evidence type="ECO:0000313" key="1">
    <source>
        <dbReference type="EMBL" id="GJT60509.1"/>
    </source>
</evidence>
<name>A0ABQ5FBE6_9ASTR</name>
<organism evidence="1 2">
    <name type="scientific">Tanacetum coccineum</name>
    <dbReference type="NCBI Taxonomy" id="301880"/>
    <lineage>
        <taxon>Eukaryota</taxon>
        <taxon>Viridiplantae</taxon>
        <taxon>Streptophyta</taxon>
        <taxon>Embryophyta</taxon>
        <taxon>Tracheophyta</taxon>
        <taxon>Spermatophyta</taxon>
        <taxon>Magnoliopsida</taxon>
        <taxon>eudicotyledons</taxon>
        <taxon>Gunneridae</taxon>
        <taxon>Pentapetalae</taxon>
        <taxon>asterids</taxon>
        <taxon>campanulids</taxon>
        <taxon>Asterales</taxon>
        <taxon>Asteraceae</taxon>
        <taxon>Asteroideae</taxon>
        <taxon>Anthemideae</taxon>
        <taxon>Anthemidinae</taxon>
        <taxon>Tanacetum</taxon>
    </lineage>
</organism>
<gene>
    <name evidence="1" type="ORF">Tco_1004042</name>
</gene>
<dbReference type="Proteomes" id="UP001151760">
    <property type="component" value="Unassembled WGS sequence"/>
</dbReference>
<keyword evidence="2" id="KW-1185">Reference proteome</keyword>
<sequence length="380" mass="44256">MVYFVDGVLASGVEIILEMDFVRFALQELEIHSFMIQIRTLLVILQMFSTTLHNPSTRHTRIKDYRNERIDIRYRRECEIKIDELKGNFNGMSIEINKKKELRQLEQAANLSTYTTEPLRRFTSFYDDDDYEESTIPLNEIVSQILSSIAITPVLLTIEPSDTLLIGDEVISTIPARETGECIKFSVYDLVPIPKELEVTSVYDDLEYTLSTEDREIDFDPIRYIEELERLLADDHVPVLRVFDERLGNSDSISRSFDVTYSNPLFDFDDNFPLRIDNKIFDDDFEDLCSLDPLKVTPLLDESILLVTPPPASKQFSLREVERFDHFFSLTQSGDMTWVMERPSYRFPHMPSPRPAAYSPKVVMYRYFHPHLISGDGFDH</sequence>